<feature type="compositionally biased region" description="Low complexity" evidence="2">
    <location>
        <begin position="562"/>
        <end position="571"/>
    </location>
</feature>
<reference evidence="4 5" key="1">
    <citation type="submission" date="2022-12" db="EMBL/GenBank/DDBJ databases">
        <title>Chromosome-level genome assembly of true bugs.</title>
        <authorList>
            <person name="Ma L."/>
            <person name="Li H."/>
        </authorList>
    </citation>
    <scope>NUCLEOTIDE SEQUENCE [LARGE SCALE GENOMIC DNA]</scope>
    <source>
        <strain evidence="4">Lab_2022b</strain>
    </source>
</reference>
<dbReference type="GO" id="GO:0005737">
    <property type="term" value="C:cytoplasm"/>
    <property type="evidence" value="ECO:0007669"/>
    <property type="project" value="UniProtKB-ARBA"/>
</dbReference>
<dbReference type="SMART" id="SM00164">
    <property type="entry name" value="TBC"/>
    <property type="match status" value="1"/>
</dbReference>
<keyword evidence="1" id="KW-0343">GTPase activation</keyword>
<gene>
    <name evidence="4" type="ORF">O3M35_010541</name>
</gene>
<dbReference type="Gene3D" id="1.10.8.270">
    <property type="entry name" value="putative rabgap domain of human tbc1 domain family member 14 like domains"/>
    <property type="match status" value="1"/>
</dbReference>
<feature type="region of interest" description="Disordered" evidence="2">
    <location>
        <begin position="551"/>
        <end position="576"/>
    </location>
</feature>
<protein>
    <recommendedName>
        <fullName evidence="3">Rab-GAP TBC domain-containing protein</fullName>
    </recommendedName>
</protein>
<comment type="caution">
    <text evidence="4">The sequence shown here is derived from an EMBL/GenBank/DDBJ whole genome shotgun (WGS) entry which is preliminary data.</text>
</comment>
<dbReference type="FunFam" id="1.10.8.270:FF:000011">
    <property type="entry name" value="TBC1 domain family member 5"/>
    <property type="match status" value="1"/>
</dbReference>
<dbReference type="InterPro" id="IPR035969">
    <property type="entry name" value="Rab-GAP_TBC_sf"/>
</dbReference>
<sequence length="604" mass="69205">MDVLFSKIFNTNKSRIPFIPTTSNSLKNLPVDMAQDVLVINAKALREKSSLGLKYEEEWDKLCKENIELTNLRKKALHGDLRASRFRSVIWRLLLGALTPGFSNVWPSEASSAREHYITLKDSLQVTPCIKKEPNYDNPLSQHDKSTWHQYFCDKELRSLIRQDVIRTFPGVDFFRGEMVQEAMINILFCYARENPTMCYRQGMHEVLAPVLFVVHCDQQAFSHAHEQGHIREDIAELLNPKYLEADSYILFRRIMNAIEGSYLISNLEPTSTGHFPPCAFSMSSSTENQVIAQLNWIKERLLAPNDPQLYNHLEKYDIPLPLFGIRWLRLLFGREFPLQDLLVLWDAIFADNKSFDLVNYVVVSMLIAIRHILLNADYTACLTNLMRYPTSVDISSIIEYALHLKYPKLYKAPPKLYFARNATSVEGRNNYYKINEASEVKLAQVSTQKIKNDTINRLHSAHLDPNIIDGYALNDPEVLSVELKNAHTIMSLCRIKLLQYHHTLEKVVPQNDAQAQQALTGIHELSSLLNIKRTATTSVTNIEPAYEAGEKLDSTSVRTKSNSSNSENNSPVRKSSVDMTVFKHVAIPIRETDYELSKSWKLL</sequence>
<feature type="domain" description="Rab-GAP TBC" evidence="3">
    <location>
        <begin position="81"/>
        <end position="353"/>
    </location>
</feature>
<dbReference type="EMBL" id="JAPXFL010000007">
    <property type="protein sequence ID" value="KAK9504139.1"/>
    <property type="molecule type" value="Genomic_DNA"/>
</dbReference>
<dbReference type="PANTHER" id="PTHR22957:SF337">
    <property type="entry name" value="TBC1 DOMAIN FAMILY MEMBER 5"/>
    <property type="match status" value="1"/>
</dbReference>
<dbReference type="AlphaFoldDB" id="A0AAW1CZL9"/>
<dbReference type="InterPro" id="IPR000195">
    <property type="entry name" value="Rab-GAP-TBC_dom"/>
</dbReference>
<dbReference type="Proteomes" id="UP001461498">
    <property type="component" value="Unassembled WGS sequence"/>
</dbReference>
<evidence type="ECO:0000259" key="3">
    <source>
        <dbReference type="PROSITE" id="PS50086"/>
    </source>
</evidence>
<evidence type="ECO:0000313" key="5">
    <source>
        <dbReference type="Proteomes" id="UP001461498"/>
    </source>
</evidence>
<evidence type="ECO:0000256" key="2">
    <source>
        <dbReference type="SAM" id="MobiDB-lite"/>
    </source>
</evidence>
<proteinExistence type="predicted"/>
<dbReference type="PROSITE" id="PS50086">
    <property type="entry name" value="TBC_RABGAP"/>
    <property type="match status" value="1"/>
</dbReference>
<organism evidence="4 5">
    <name type="scientific">Rhynocoris fuscipes</name>
    <dbReference type="NCBI Taxonomy" id="488301"/>
    <lineage>
        <taxon>Eukaryota</taxon>
        <taxon>Metazoa</taxon>
        <taxon>Ecdysozoa</taxon>
        <taxon>Arthropoda</taxon>
        <taxon>Hexapoda</taxon>
        <taxon>Insecta</taxon>
        <taxon>Pterygota</taxon>
        <taxon>Neoptera</taxon>
        <taxon>Paraneoptera</taxon>
        <taxon>Hemiptera</taxon>
        <taxon>Heteroptera</taxon>
        <taxon>Panheteroptera</taxon>
        <taxon>Cimicomorpha</taxon>
        <taxon>Reduviidae</taxon>
        <taxon>Harpactorinae</taxon>
        <taxon>Harpactorini</taxon>
        <taxon>Rhynocoris</taxon>
    </lineage>
</organism>
<dbReference type="Gene3D" id="1.10.472.80">
    <property type="entry name" value="Ypt/Rab-GAP domain of gyp1p, domain 3"/>
    <property type="match status" value="1"/>
</dbReference>
<accession>A0AAW1CZL9</accession>
<dbReference type="GO" id="GO:0005096">
    <property type="term" value="F:GTPase activator activity"/>
    <property type="evidence" value="ECO:0007669"/>
    <property type="project" value="UniProtKB-KW"/>
</dbReference>
<dbReference type="PANTHER" id="PTHR22957">
    <property type="entry name" value="TBC1 DOMAIN FAMILY MEMBER GTPASE-ACTIVATING PROTEIN"/>
    <property type="match status" value="1"/>
</dbReference>
<dbReference type="Pfam" id="PF00566">
    <property type="entry name" value="RabGAP-TBC"/>
    <property type="match status" value="2"/>
</dbReference>
<dbReference type="SUPFAM" id="SSF47923">
    <property type="entry name" value="Ypt/Rab-GAP domain of gyp1p"/>
    <property type="match status" value="2"/>
</dbReference>
<evidence type="ECO:0000313" key="4">
    <source>
        <dbReference type="EMBL" id="KAK9504139.1"/>
    </source>
</evidence>
<evidence type="ECO:0000256" key="1">
    <source>
        <dbReference type="ARBA" id="ARBA00022468"/>
    </source>
</evidence>
<dbReference type="FunFam" id="1.10.472.80:FF:000038">
    <property type="entry name" value="TBC1 domain family member 5"/>
    <property type="match status" value="1"/>
</dbReference>
<keyword evidence="5" id="KW-1185">Reference proteome</keyword>
<name>A0AAW1CZL9_9HEMI</name>